<dbReference type="PANTHER" id="PTHR43115:SF4">
    <property type="entry name" value="DEHYDROGENASE_REDUCTASE SDR FAMILY MEMBER 11"/>
    <property type="match status" value="1"/>
</dbReference>
<protein>
    <recommendedName>
        <fullName evidence="6">Farnesol dehydrogenase</fullName>
    </recommendedName>
</protein>
<dbReference type="FunFam" id="3.40.50.720:FF:000047">
    <property type="entry name" value="NADP-dependent L-serine/L-allo-threonine dehydrogenase"/>
    <property type="match status" value="1"/>
</dbReference>
<reference evidence="4 5" key="1">
    <citation type="journal article" date="2023" name="Insect Mol. Biol.">
        <title>Genome sequencing provides insights into the evolution of gene families encoding plant cell wall-degrading enzymes in longhorned beetles.</title>
        <authorList>
            <person name="Shin N.R."/>
            <person name="Okamura Y."/>
            <person name="Kirsch R."/>
            <person name="Pauchet Y."/>
        </authorList>
    </citation>
    <scope>NUCLEOTIDE SEQUENCE [LARGE SCALE GENOMIC DNA]</scope>
    <source>
        <strain evidence="4">EAD_L_NR</strain>
    </source>
</reference>
<dbReference type="Gene3D" id="3.40.50.720">
    <property type="entry name" value="NAD(P)-binding Rossmann-like Domain"/>
    <property type="match status" value="1"/>
</dbReference>
<comment type="similarity">
    <text evidence="1 3">Belongs to the short-chain dehydrogenases/reductases (SDR) family.</text>
</comment>
<dbReference type="PRINTS" id="PR00081">
    <property type="entry name" value="GDHRDH"/>
</dbReference>
<dbReference type="InterPro" id="IPR002347">
    <property type="entry name" value="SDR_fam"/>
</dbReference>
<name>A0AAV8W4L7_9CUCU</name>
<evidence type="ECO:0000313" key="4">
    <source>
        <dbReference type="EMBL" id="KAJ8921535.1"/>
    </source>
</evidence>
<sequence length="247" mass="27243">MVLSMDRWTGKVAVVTGASSGIGAAIAEALAKEGLQVVALARRKDRLEDLTKKVNNQKGRIIPIQTDISVETDILNAFTWIRNNLGPIHILVNNAGVVPPFSGILDGQSESWEKLYKVNVFGLCICTREAVKDMQENKINGHIVHINSIMGHEVIKRPYLTLYPSSKFAVTALAETLRLELMNHKSKIKITSVSPGLTDTDILTGAKKESRHKILEPQDIADAVLYVLSTPPHVQIQELTVRTLLHD</sequence>
<organism evidence="4 5">
    <name type="scientific">Exocentrus adspersus</name>
    <dbReference type="NCBI Taxonomy" id="1586481"/>
    <lineage>
        <taxon>Eukaryota</taxon>
        <taxon>Metazoa</taxon>
        <taxon>Ecdysozoa</taxon>
        <taxon>Arthropoda</taxon>
        <taxon>Hexapoda</taxon>
        <taxon>Insecta</taxon>
        <taxon>Pterygota</taxon>
        <taxon>Neoptera</taxon>
        <taxon>Endopterygota</taxon>
        <taxon>Coleoptera</taxon>
        <taxon>Polyphaga</taxon>
        <taxon>Cucujiformia</taxon>
        <taxon>Chrysomeloidea</taxon>
        <taxon>Cerambycidae</taxon>
        <taxon>Lamiinae</taxon>
        <taxon>Acanthocinini</taxon>
        <taxon>Exocentrus</taxon>
    </lineage>
</organism>
<dbReference type="GO" id="GO:0016616">
    <property type="term" value="F:oxidoreductase activity, acting on the CH-OH group of donors, NAD or NADP as acceptor"/>
    <property type="evidence" value="ECO:0007669"/>
    <property type="project" value="UniProtKB-ARBA"/>
</dbReference>
<keyword evidence="5" id="KW-1185">Reference proteome</keyword>
<dbReference type="InterPro" id="IPR036291">
    <property type="entry name" value="NAD(P)-bd_dom_sf"/>
</dbReference>
<dbReference type="EMBL" id="JANEYG010000010">
    <property type="protein sequence ID" value="KAJ8921535.1"/>
    <property type="molecule type" value="Genomic_DNA"/>
</dbReference>
<keyword evidence="2" id="KW-0560">Oxidoreductase</keyword>
<comment type="caution">
    <text evidence="4">The sequence shown here is derived from an EMBL/GenBank/DDBJ whole genome shotgun (WGS) entry which is preliminary data.</text>
</comment>
<dbReference type="PANTHER" id="PTHR43115">
    <property type="entry name" value="DEHYDROGENASE/REDUCTASE SDR FAMILY MEMBER 11"/>
    <property type="match status" value="1"/>
</dbReference>
<evidence type="ECO:0000256" key="2">
    <source>
        <dbReference type="ARBA" id="ARBA00023002"/>
    </source>
</evidence>
<dbReference type="Proteomes" id="UP001159042">
    <property type="component" value="Unassembled WGS sequence"/>
</dbReference>
<evidence type="ECO:0000313" key="5">
    <source>
        <dbReference type="Proteomes" id="UP001159042"/>
    </source>
</evidence>
<dbReference type="Pfam" id="PF00106">
    <property type="entry name" value="adh_short"/>
    <property type="match status" value="1"/>
</dbReference>
<dbReference type="PRINTS" id="PR00080">
    <property type="entry name" value="SDRFAMILY"/>
</dbReference>
<accession>A0AAV8W4L7</accession>
<evidence type="ECO:0008006" key="6">
    <source>
        <dbReference type="Google" id="ProtNLM"/>
    </source>
</evidence>
<gene>
    <name evidence="4" type="ORF">NQ315_003155</name>
</gene>
<evidence type="ECO:0000256" key="1">
    <source>
        <dbReference type="ARBA" id="ARBA00006484"/>
    </source>
</evidence>
<dbReference type="SUPFAM" id="SSF51735">
    <property type="entry name" value="NAD(P)-binding Rossmann-fold domains"/>
    <property type="match status" value="1"/>
</dbReference>
<evidence type="ECO:0000256" key="3">
    <source>
        <dbReference type="RuleBase" id="RU000363"/>
    </source>
</evidence>
<dbReference type="AlphaFoldDB" id="A0AAV8W4L7"/>
<proteinExistence type="inferred from homology"/>